<protein>
    <submittedName>
        <fullName evidence="1">Uncharacterized protein</fullName>
    </submittedName>
</protein>
<reference evidence="1" key="1">
    <citation type="submission" date="2018-02" db="EMBL/GenBank/DDBJ databases">
        <title>Rhizophora mucronata_Transcriptome.</title>
        <authorList>
            <person name="Meera S.P."/>
            <person name="Sreeshan A."/>
            <person name="Augustine A."/>
        </authorList>
    </citation>
    <scope>NUCLEOTIDE SEQUENCE</scope>
    <source>
        <tissue evidence="1">Leaf</tissue>
    </source>
</reference>
<sequence>MTNKMRKIELCNYICKLKETDMDLGRTTLWKPAIKVGEPKVHRSPKLEFHIPNGRIKSHILQLGS</sequence>
<proteinExistence type="predicted"/>
<dbReference type="EMBL" id="GGEC01065653">
    <property type="protein sequence ID" value="MBX46137.1"/>
    <property type="molecule type" value="Transcribed_RNA"/>
</dbReference>
<evidence type="ECO:0000313" key="1">
    <source>
        <dbReference type="EMBL" id="MBX46137.1"/>
    </source>
</evidence>
<organism evidence="1">
    <name type="scientific">Rhizophora mucronata</name>
    <name type="common">Asiatic mangrove</name>
    <dbReference type="NCBI Taxonomy" id="61149"/>
    <lineage>
        <taxon>Eukaryota</taxon>
        <taxon>Viridiplantae</taxon>
        <taxon>Streptophyta</taxon>
        <taxon>Embryophyta</taxon>
        <taxon>Tracheophyta</taxon>
        <taxon>Spermatophyta</taxon>
        <taxon>Magnoliopsida</taxon>
        <taxon>eudicotyledons</taxon>
        <taxon>Gunneridae</taxon>
        <taxon>Pentapetalae</taxon>
        <taxon>rosids</taxon>
        <taxon>fabids</taxon>
        <taxon>Malpighiales</taxon>
        <taxon>Rhizophoraceae</taxon>
        <taxon>Rhizophora</taxon>
    </lineage>
</organism>
<name>A0A2P2NUC2_RHIMU</name>
<dbReference type="AlphaFoldDB" id="A0A2P2NUC2"/>
<accession>A0A2P2NUC2</accession>